<sequence>MHAATRPMTPANERMRAVAAEFPAVAPLRPPVRPPRRSAGRTPVSRATVEQLVLRGTALVALVYLVQTVPLLIDQAALTDPVWTIAAAGSLAVAIATVLAAAFRSTLARPAAAGFAIVFLIAQSTWVFATGGSYAGAMPWVWYLVTVAVATATYAFPVPVAAGFAVLMPVIYVVQRLLPAGGGLEPRQALLDGTYTLVLGGTALVIITLLRQAAAAVDAVQATALGRYGRAVRQHATELERVHVDAIVHDSVLTTLLTAARAGTPEEQVMAARMARSAMGHLRDGDAVVPPEAEVSAEELRRRLVAAAEVLQAPFELIPASLDAERMLPAHVAEALYSAAVQAMVNSAQHAGEQARRTLQLTAGASGVAIEVRDDGVGFDPDALPPGRLGVRVSIVDRVASVGGRAELTASAGHGVRVRIVWAGEPA</sequence>
<keyword evidence="4" id="KW-1185">Reference proteome</keyword>
<dbReference type="Proteomes" id="UP001157160">
    <property type="component" value="Unassembled WGS sequence"/>
</dbReference>
<feature type="transmembrane region" description="Helical" evidence="1">
    <location>
        <begin position="52"/>
        <end position="73"/>
    </location>
</feature>
<feature type="transmembrane region" description="Helical" evidence="1">
    <location>
        <begin position="85"/>
        <end position="103"/>
    </location>
</feature>
<keyword evidence="1" id="KW-0472">Membrane</keyword>
<accession>A0AA37XB42</accession>
<feature type="transmembrane region" description="Helical" evidence="1">
    <location>
        <begin position="141"/>
        <end position="174"/>
    </location>
</feature>
<dbReference type="EMBL" id="BSUL01000001">
    <property type="protein sequence ID" value="GMA28036.1"/>
    <property type="molecule type" value="Genomic_DNA"/>
</dbReference>
<evidence type="ECO:0000256" key="1">
    <source>
        <dbReference type="SAM" id="Phobius"/>
    </source>
</evidence>
<dbReference type="RefSeq" id="WP_284231174.1">
    <property type="nucleotide sequence ID" value="NZ_BSUL01000001.1"/>
</dbReference>
<evidence type="ECO:0000313" key="3">
    <source>
        <dbReference type="EMBL" id="GMA28036.1"/>
    </source>
</evidence>
<reference evidence="3 4" key="1">
    <citation type="journal article" date="2014" name="Int. J. Syst. Evol. Microbiol.">
        <title>Complete genome sequence of Corynebacterium casei LMG S-19264T (=DSM 44701T), isolated from a smear-ripened cheese.</title>
        <authorList>
            <consortium name="US DOE Joint Genome Institute (JGI-PGF)"/>
            <person name="Walter F."/>
            <person name="Albersmeier A."/>
            <person name="Kalinowski J."/>
            <person name="Ruckert C."/>
        </authorList>
    </citation>
    <scope>NUCLEOTIDE SEQUENCE [LARGE SCALE GENOMIC DNA]</scope>
    <source>
        <strain evidence="3 4">NBRC 112289</strain>
    </source>
</reference>
<dbReference type="InterPro" id="IPR036890">
    <property type="entry name" value="HATPase_C_sf"/>
</dbReference>
<feature type="transmembrane region" description="Helical" evidence="1">
    <location>
        <begin position="195"/>
        <end position="214"/>
    </location>
</feature>
<name>A0AA37XB42_9MICO</name>
<feature type="domain" description="Histidine kinase/HSP90-like ATPase" evidence="2">
    <location>
        <begin position="334"/>
        <end position="421"/>
    </location>
</feature>
<proteinExistence type="predicted"/>
<evidence type="ECO:0000259" key="2">
    <source>
        <dbReference type="Pfam" id="PF02518"/>
    </source>
</evidence>
<evidence type="ECO:0000313" key="4">
    <source>
        <dbReference type="Proteomes" id="UP001157160"/>
    </source>
</evidence>
<organism evidence="3 4">
    <name type="scientific">Arenivirga flava</name>
    <dbReference type="NCBI Taxonomy" id="1930060"/>
    <lineage>
        <taxon>Bacteria</taxon>
        <taxon>Bacillati</taxon>
        <taxon>Actinomycetota</taxon>
        <taxon>Actinomycetes</taxon>
        <taxon>Micrococcales</taxon>
        <taxon>Microbacteriaceae</taxon>
        <taxon>Arenivirga</taxon>
    </lineage>
</organism>
<feature type="transmembrane region" description="Helical" evidence="1">
    <location>
        <begin position="110"/>
        <end position="129"/>
    </location>
</feature>
<dbReference type="Gene3D" id="3.30.565.10">
    <property type="entry name" value="Histidine kinase-like ATPase, C-terminal domain"/>
    <property type="match status" value="1"/>
</dbReference>
<comment type="caution">
    <text evidence="3">The sequence shown here is derived from an EMBL/GenBank/DDBJ whole genome shotgun (WGS) entry which is preliminary data.</text>
</comment>
<dbReference type="AlphaFoldDB" id="A0AA37XB42"/>
<keyword evidence="1" id="KW-0812">Transmembrane</keyword>
<protein>
    <recommendedName>
        <fullName evidence="2">Histidine kinase/HSP90-like ATPase domain-containing protein</fullName>
    </recommendedName>
</protein>
<keyword evidence="1" id="KW-1133">Transmembrane helix</keyword>
<dbReference type="Pfam" id="PF02518">
    <property type="entry name" value="HATPase_c"/>
    <property type="match status" value="1"/>
</dbReference>
<dbReference type="SUPFAM" id="SSF55874">
    <property type="entry name" value="ATPase domain of HSP90 chaperone/DNA topoisomerase II/histidine kinase"/>
    <property type="match status" value="1"/>
</dbReference>
<dbReference type="InterPro" id="IPR003594">
    <property type="entry name" value="HATPase_dom"/>
</dbReference>
<gene>
    <name evidence="3" type="ORF">GCM10025874_12890</name>
</gene>